<feature type="transmembrane region" description="Helical" evidence="24">
    <location>
        <begin position="12"/>
        <end position="40"/>
    </location>
</feature>
<evidence type="ECO:0000256" key="16">
    <source>
        <dbReference type="ARBA" id="ARBA00023209"/>
    </source>
</evidence>
<comment type="pathway">
    <text evidence="4">Lipid metabolism.</text>
</comment>
<evidence type="ECO:0000256" key="6">
    <source>
        <dbReference type="ARBA" id="ARBA00012487"/>
    </source>
</evidence>
<keyword evidence="8" id="KW-1003">Cell membrane</keyword>
<evidence type="ECO:0000256" key="10">
    <source>
        <dbReference type="ARBA" id="ARBA00022679"/>
    </source>
</evidence>
<feature type="transmembrane region" description="Helical" evidence="24">
    <location>
        <begin position="115"/>
        <end position="137"/>
    </location>
</feature>
<comment type="pathway">
    <text evidence="3">Phospholipid metabolism; CDP-diacylglycerol biosynthesis; CDP-diacylglycerol from sn-glycerol 3-phosphate: step 3/3.</text>
</comment>
<comment type="subcellular location">
    <subcellularLocation>
        <location evidence="2">Cell membrane</location>
        <topology evidence="2">Multi-pass membrane protein</topology>
    </subcellularLocation>
</comment>
<feature type="transmembrane region" description="Helical" evidence="24">
    <location>
        <begin position="82"/>
        <end position="103"/>
    </location>
</feature>
<dbReference type="GO" id="GO:0016024">
    <property type="term" value="P:CDP-diacylglycerol biosynthetic process"/>
    <property type="evidence" value="ECO:0007669"/>
    <property type="project" value="TreeGrafter"/>
</dbReference>
<dbReference type="AlphaFoldDB" id="A0A178IC48"/>
<dbReference type="EMBL" id="LRRQ01000167">
    <property type="protein sequence ID" value="OAM87603.1"/>
    <property type="molecule type" value="Genomic_DNA"/>
</dbReference>
<gene>
    <name evidence="25" type="ORF">AW736_22065</name>
</gene>
<keyword evidence="14" id="KW-0443">Lipid metabolism</keyword>
<dbReference type="EC" id="2.7.7.41" evidence="6"/>
<evidence type="ECO:0000313" key="26">
    <source>
        <dbReference type="Proteomes" id="UP000078486"/>
    </source>
</evidence>
<comment type="caution">
    <text evidence="25">The sequence shown here is derived from an EMBL/GenBank/DDBJ whole genome shotgun (WGS) entry which is preliminary data.</text>
</comment>
<dbReference type="RefSeq" id="WP_068772474.1">
    <property type="nucleotide sequence ID" value="NZ_CP109796.1"/>
</dbReference>
<protein>
    <recommendedName>
        <fullName evidence="7">Phosphatidate cytidylyltransferase</fullName>
        <ecNumber evidence="6">2.7.7.41</ecNumber>
    </recommendedName>
    <alternativeName>
        <fullName evidence="20">CDP-DAG synthase</fullName>
    </alternativeName>
    <alternativeName>
        <fullName evidence="22">CDP-DG synthase</fullName>
    </alternativeName>
    <alternativeName>
        <fullName evidence="18">CDP-diacylglycerol synthase</fullName>
    </alternativeName>
    <alternativeName>
        <fullName evidence="21">CDP-diglyceride pyrophosphorylase</fullName>
    </alternativeName>
    <alternativeName>
        <fullName evidence="23">CDP-diglyceride synthase</fullName>
    </alternativeName>
    <alternativeName>
        <fullName evidence="19">CTP:phosphatidate cytidylyltransferase</fullName>
    </alternativeName>
</protein>
<proteinExistence type="inferred from homology"/>
<accession>A0A178IC48</accession>
<feature type="transmembrane region" description="Helical" evidence="24">
    <location>
        <begin position="194"/>
        <end position="213"/>
    </location>
</feature>
<evidence type="ECO:0000256" key="2">
    <source>
        <dbReference type="ARBA" id="ARBA00004651"/>
    </source>
</evidence>
<keyword evidence="16" id="KW-0594">Phospholipid biosynthesis</keyword>
<evidence type="ECO:0000256" key="23">
    <source>
        <dbReference type="ARBA" id="ARBA00033406"/>
    </source>
</evidence>
<keyword evidence="11 24" id="KW-0812">Transmembrane</keyword>
<keyword evidence="17" id="KW-1208">Phospholipid metabolism</keyword>
<evidence type="ECO:0000256" key="3">
    <source>
        <dbReference type="ARBA" id="ARBA00005119"/>
    </source>
</evidence>
<keyword evidence="15 24" id="KW-0472">Membrane</keyword>
<keyword evidence="12 25" id="KW-0548">Nucleotidyltransferase</keyword>
<dbReference type="Proteomes" id="UP000078486">
    <property type="component" value="Unassembled WGS sequence"/>
</dbReference>
<feature type="transmembrane region" description="Helical" evidence="24">
    <location>
        <begin position="60"/>
        <end position="76"/>
    </location>
</feature>
<evidence type="ECO:0000256" key="9">
    <source>
        <dbReference type="ARBA" id="ARBA00022516"/>
    </source>
</evidence>
<evidence type="ECO:0000256" key="15">
    <source>
        <dbReference type="ARBA" id="ARBA00023136"/>
    </source>
</evidence>
<feature type="transmembrane region" description="Helical" evidence="24">
    <location>
        <begin position="149"/>
        <end position="173"/>
    </location>
</feature>
<comment type="catalytic activity">
    <reaction evidence="1">
        <text>a 1,2-diacyl-sn-glycero-3-phosphate + CTP + H(+) = a CDP-1,2-diacyl-sn-glycerol + diphosphate</text>
        <dbReference type="Rhea" id="RHEA:16229"/>
        <dbReference type="ChEBI" id="CHEBI:15378"/>
        <dbReference type="ChEBI" id="CHEBI:33019"/>
        <dbReference type="ChEBI" id="CHEBI:37563"/>
        <dbReference type="ChEBI" id="CHEBI:58332"/>
        <dbReference type="ChEBI" id="CHEBI:58608"/>
        <dbReference type="EC" id="2.7.7.41"/>
    </reaction>
</comment>
<evidence type="ECO:0000256" key="8">
    <source>
        <dbReference type="ARBA" id="ARBA00022475"/>
    </source>
</evidence>
<evidence type="ECO:0000256" key="21">
    <source>
        <dbReference type="ARBA" id="ARBA00032396"/>
    </source>
</evidence>
<evidence type="ECO:0000256" key="13">
    <source>
        <dbReference type="ARBA" id="ARBA00022989"/>
    </source>
</evidence>
<sequence>MPVLLKRTLSTLVLWAIVFSLLYYLGATGAVWLVALMVALTLHEFDALMRNSGYRPFGKLNILLGAAIILVPWYLPRLGIDAAMIDTADLLALGVIVASVRIIAERDSSNRVETLASTLFGLVYVPLMFQFFVRVIAAHTGAPHSYTGVLFFLWIIIASKLCDTGALLTGMAIGKHKMTPVISPKKTWEGACGGLLTSALISAAFAALFRAWLPAGFTPLFAALSALPIAALGIVADLVESIIKRRANIKDSGATIPGIGGMFDVTDSLILTAPAAYWLLKLI</sequence>
<name>A0A178IC48_9BACT</name>
<organism evidence="25 26">
    <name type="scientific">Termitidicoccus mucosus</name>
    <dbReference type="NCBI Taxonomy" id="1184151"/>
    <lineage>
        <taxon>Bacteria</taxon>
        <taxon>Pseudomonadati</taxon>
        <taxon>Verrucomicrobiota</taxon>
        <taxon>Opitutia</taxon>
        <taxon>Opitutales</taxon>
        <taxon>Opitutaceae</taxon>
        <taxon>Termitidicoccus</taxon>
    </lineage>
</organism>
<evidence type="ECO:0000256" key="7">
    <source>
        <dbReference type="ARBA" id="ARBA00019373"/>
    </source>
</evidence>
<keyword evidence="13 24" id="KW-1133">Transmembrane helix</keyword>
<dbReference type="PANTHER" id="PTHR46382">
    <property type="entry name" value="PHOSPHATIDATE CYTIDYLYLTRANSFERASE"/>
    <property type="match status" value="1"/>
</dbReference>
<comment type="similarity">
    <text evidence="5">Belongs to the CDS family.</text>
</comment>
<evidence type="ECO:0000256" key="4">
    <source>
        <dbReference type="ARBA" id="ARBA00005189"/>
    </source>
</evidence>
<evidence type="ECO:0000256" key="12">
    <source>
        <dbReference type="ARBA" id="ARBA00022695"/>
    </source>
</evidence>
<feature type="transmembrane region" description="Helical" evidence="24">
    <location>
        <begin position="219"/>
        <end position="239"/>
    </location>
</feature>
<evidence type="ECO:0000256" key="24">
    <source>
        <dbReference type="SAM" id="Phobius"/>
    </source>
</evidence>
<dbReference type="Pfam" id="PF01148">
    <property type="entry name" value="CTP_transf_1"/>
    <property type="match status" value="1"/>
</dbReference>
<evidence type="ECO:0000256" key="20">
    <source>
        <dbReference type="ARBA" id="ARBA00032253"/>
    </source>
</evidence>
<evidence type="ECO:0000256" key="19">
    <source>
        <dbReference type="ARBA" id="ARBA00031825"/>
    </source>
</evidence>
<keyword evidence="9" id="KW-0444">Lipid biosynthesis</keyword>
<evidence type="ECO:0000313" key="25">
    <source>
        <dbReference type="EMBL" id="OAM87603.1"/>
    </source>
</evidence>
<evidence type="ECO:0000256" key="1">
    <source>
        <dbReference type="ARBA" id="ARBA00001698"/>
    </source>
</evidence>
<keyword evidence="10 25" id="KW-0808">Transferase</keyword>
<evidence type="ECO:0000256" key="14">
    <source>
        <dbReference type="ARBA" id="ARBA00023098"/>
    </source>
</evidence>
<evidence type="ECO:0000256" key="17">
    <source>
        <dbReference type="ARBA" id="ARBA00023264"/>
    </source>
</evidence>
<dbReference type="OrthoDB" id="9799199at2"/>
<dbReference type="PANTHER" id="PTHR46382:SF1">
    <property type="entry name" value="PHOSPHATIDATE CYTIDYLYLTRANSFERASE"/>
    <property type="match status" value="1"/>
</dbReference>
<reference evidence="25 26" key="1">
    <citation type="submission" date="2016-01" db="EMBL/GenBank/DDBJ databases">
        <title>High potential of lignocellulose degradation of a new Verrucomicrobia species.</title>
        <authorList>
            <person name="Wang Y."/>
            <person name="Shi Y."/>
            <person name="Qiu Z."/>
            <person name="Liu S."/>
            <person name="Yang H."/>
        </authorList>
    </citation>
    <scope>NUCLEOTIDE SEQUENCE [LARGE SCALE GENOMIC DNA]</scope>
    <source>
        <strain evidence="25 26">TSB47</strain>
    </source>
</reference>
<dbReference type="STRING" id="1184151.AW736_22065"/>
<dbReference type="GO" id="GO:0004605">
    <property type="term" value="F:phosphatidate cytidylyltransferase activity"/>
    <property type="evidence" value="ECO:0007669"/>
    <property type="project" value="UniProtKB-EC"/>
</dbReference>
<evidence type="ECO:0000256" key="22">
    <source>
        <dbReference type="ARBA" id="ARBA00032743"/>
    </source>
</evidence>
<evidence type="ECO:0000256" key="18">
    <source>
        <dbReference type="ARBA" id="ARBA00029893"/>
    </source>
</evidence>
<evidence type="ECO:0000256" key="11">
    <source>
        <dbReference type="ARBA" id="ARBA00022692"/>
    </source>
</evidence>
<keyword evidence="26" id="KW-1185">Reference proteome</keyword>
<evidence type="ECO:0000256" key="5">
    <source>
        <dbReference type="ARBA" id="ARBA00010185"/>
    </source>
</evidence>
<dbReference type="GO" id="GO:0005886">
    <property type="term" value="C:plasma membrane"/>
    <property type="evidence" value="ECO:0007669"/>
    <property type="project" value="UniProtKB-SubCell"/>
</dbReference>